<dbReference type="Gene3D" id="1.20.120.20">
    <property type="entry name" value="Apolipoprotein"/>
    <property type="match status" value="1"/>
</dbReference>
<organism evidence="2 3">
    <name type="scientific">Stachybotrys chlorohalonatus (strain IBT 40285)</name>
    <dbReference type="NCBI Taxonomy" id="1283841"/>
    <lineage>
        <taxon>Eukaryota</taxon>
        <taxon>Fungi</taxon>
        <taxon>Dikarya</taxon>
        <taxon>Ascomycota</taxon>
        <taxon>Pezizomycotina</taxon>
        <taxon>Sordariomycetes</taxon>
        <taxon>Hypocreomycetidae</taxon>
        <taxon>Hypocreales</taxon>
        <taxon>Stachybotryaceae</taxon>
        <taxon>Stachybotrys</taxon>
    </lineage>
</organism>
<proteinExistence type="predicted"/>
<evidence type="ECO:0000313" key="2">
    <source>
        <dbReference type="EMBL" id="KFA62069.1"/>
    </source>
</evidence>
<feature type="region of interest" description="Disordered" evidence="1">
    <location>
        <begin position="85"/>
        <end position="140"/>
    </location>
</feature>
<keyword evidence="3" id="KW-1185">Reference proteome</keyword>
<dbReference type="HOGENOM" id="CLU_128874_0_1_1"/>
<dbReference type="OrthoDB" id="4023585at2759"/>
<gene>
    <name evidence="2" type="ORF">S40285_02133</name>
</gene>
<reference evidence="2 3" key="1">
    <citation type="journal article" date="2014" name="BMC Genomics">
        <title>Comparative genome sequencing reveals chemotype-specific gene clusters in the toxigenic black mold Stachybotrys.</title>
        <authorList>
            <person name="Semeiks J."/>
            <person name="Borek D."/>
            <person name="Otwinowski Z."/>
            <person name="Grishin N.V."/>
        </authorList>
    </citation>
    <scope>NUCLEOTIDE SEQUENCE [LARGE SCALE GENOMIC DNA]</scope>
    <source>
        <strain evidence="2 3">IBT 40285</strain>
    </source>
</reference>
<dbReference type="STRING" id="1283841.A0A084QDN4"/>
<dbReference type="InParanoid" id="A0A084QDN4"/>
<evidence type="ECO:0000313" key="3">
    <source>
        <dbReference type="Proteomes" id="UP000028524"/>
    </source>
</evidence>
<dbReference type="EMBL" id="KL660818">
    <property type="protein sequence ID" value="KFA62069.1"/>
    <property type="molecule type" value="Genomic_DNA"/>
</dbReference>
<dbReference type="Proteomes" id="UP000028524">
    <property type="component" value="Unassembled WGS sequence"/>
</dbReference>
<name>A0A084QDN4_STAC4</name>
<feature type="compositionally biased region" description="Basic and acidic residues" evidence="1">
    <location>
        <begin position="90"/>
        <end position="107"/>
    </location>
</feature>
<evidence type="ECO:0000256" key="1">
    <source>
        <dbReference type="SAM" id="MobiDB-lite"/>
    </source>
</evidence>
<evidence type="ECO:0008006" key="4">
    <source>
        <dbReference type="Google" id="ProtNLM"/>
    </source>
</evidence>
<sequence>MSFLTSTLTRRVAPVAASIPRAIVVQAPRTFTTSIAAQKTATETVKDGLKSVDRAVSDKIVEGIDLASAAAQKVKSSAEVNANEASAKAQELKGEASGKTQELKGEASGKASELSGRAKGAAEQAKGTAKGAAEEVKRNL</sequence>
<accession>A0A084QDN4</accession>
<dbReference type="AlphaFoldDB" id="A0A084QDN4"/>
<dbReference type="OMA" id="APCNKGP"/>
<protein>
    <recommendedName>
        <fullName evidence="4">LEA domain-containing protein</fullName>
    </recommendedName>
</protein>